<dbReference type="EMBL" id="CP110232">
    <property type="protein sequence ID" value="WEG73761.1"/>
    <property type="molecule type" value="Genomic_DNA"/>
</dbReference>
<name>A0AAF0CVT4_9ENTE</name>
<protein>
    <submittedName>
        <fullName evidence="1">Uncharacterized protein</fullName>
    </submittedName>
</protein>
<dbReference type="AlphaFoldDB" id="A0AAF0CVT4"/>
<proteinExistence type="predicted"/>
<dbReference type="InterPro" id="IPR038765">
    <property type="entry name" value="Papain-like_cys_pep_sf"/>
</dbReference>
<sequence>MRYIYLVHTATDSLLGRAIGTYTKNPYNHVSLALDEELTLVYSFGRKQPHNPFLGGFVRENLTSGLFEKASCCIYRLPIADKDYERLRQIIMTFDATKAALHYNLLGLIFLACRLNITRENHFFCSQFVAQVLHESVIIELDKAYHLTTPQDLTKIKGLERVFQGDLSQYFFKITGGSCLV</sequence>
<dbReference type="Gene3D" id="3.90.1720.10">
    <property type="entry name" value="endopeptidase domain like (from Nostoc punctiforme)"/>
    <property type="match status" value="1"/>
</dbReference>
<evidence type="ECO:0000313" key="2">
    <source>
        <dbReference type="Proteomes" id="UP001179647"/>
    </source>
</evidence>
<evidence type="ECO:0000313" key="1">
    <source>
        <dbReference type="EMBL" id="WEG73761.1"/>
    </source>
</evidence>
<keyword evidence="2" id="KW-1185">Reference proteome</keyword>
<organism evidence="1 2">
    <name type="scientific">Vagococcus intermedius</name>
    <dbReference type="NCBI Taxonomy" id="2991418"/>
    <lineage>
        <taxon>Bacteria</taxon>
        <taxon>Bacillati</taxon>
        <taxon>Bacillota</taxon>
        <taxon>Bacilli</taxon>
        <taxon>Lactobacillales</taxon>
        <taxon>Enterococcaceae</taxon>
        <taxon>Vagococcus</taxon>
    </lineage>
</organism>
<dbReference type="KEGG" id="vie:OL234_02285"/>
<dbReference type="Proteomes" id="UP001179647">
    <property type="component" value="Chromosome"/>
</dbReference>
<reference evidence="1" key="1">
    <citation type="submission" date="2022-10" db="EMBL/GenBank/DDBJ databases">
        <title>Vagococcus sp. isolated from poultry meat.</title>
        <authorList>
            <person name="Johansson P."/>
            <person name="Bjorkroth J."/>
        </authorList>
    </citation>
    <scope>NUCLEOTIDE SEQUENCE</scope>
    <source>
        <strain evidence="1">STAA11</strain>
    </source>
</reference>
<dbReference type="RefSeq" id="WP_275469561.1">
    <property type="nucleotide sequence ID" value="NZ_CP110232.1"/>
</dbReference>
<accession>A0AAF0CVT4</accession>
<dbReference type="SUPFAM" id="SSF54001">
    <property type="entry name" value="Cysteine proteinases"/>
    <property type="match status" value="1"/>
</dbReference>
<gene>
    <name evidence="1" type="ORF">OL234_02285</name>
</gene>